<keyword evidence="6 11" id="KW-0472">Membrane</keyword>
<dbReference type="PROSITE" id="PS00420">
    <property type="entry name" value="SRCR_1"/>
    <property type="match status" value="1"/>
</dbReference>
<evidence type="ECO:0000256" key="1">
    <source>
        <dbReference type="ARBA" id="ARBA00004167"/>
    </source>
</evidence>
<dbReference type="InterPro" id="IPR035914">
    <property type="entry name" value="Sperma_CUB_dom_sf"/>
</dbReference>
<feature type="transmembrane region" description="Helical" evidence="11">
    <location>
        <begin position="2438"/>
        <end position="2462"/>
    </location>
</feature>
<feature type="disulfide bond" evidence="9">
    <location>
        <begin position="71"/>
        <end position="81"/>
    </location>
</feature>
<evidence type="ECO:0000256" key="11">
    <source>
        <dbReference type="SAM" id="Phobius"/>
    </source>
</evidence>
<keyword evidence="3" id="KW-0732">Signal</keyword>
<proteinExistence type="predicted"/>
<dbReference type="SUPFAM" id="SSF49854">
    <property type="entry name" value="Spermadhesin, CUB domain"/>
    <property type="match status" value="1"/>
</dbReference>
<dbReference type="PANTHER" id="PTHR47653">
    <property type="entry name" value="PROTEIN BARK BEETLE"/>
    <property type="match status" value="1"/>
</dbReference>
<reference evidence="13" key="1">
    <citation type="submission" date="2022-01" db="EMBL/GenBank/DDBJ databases">
        <authorList>
            <person name="King R."/>
        </authorList>
    </citation>
    <scope>NUCLEOTIDE SEQUENCE</scope>
</reference>
<dbReference type="PANTHER" id="PTHR47653:SF1">
    <property type="entry name" value="DELETED IN MALIGNANT BRAIN TUMORS 1 PROTEIN"/>
    <property type="match status" value="1"/>
</dbReference>
<evidence type="ECO:0000313" key="13">
    <source>
        <dbReference type="EMBL" id="CAH1404194.1"/>
    </source>
</evidence>
<comment type="caution">
    <text evidence="9">Lacks conserved residue(s) required for the propagation of feature annotation.</text>
</comment>
<dbReference type="InterPro" id="IPR012334">
    <property type="entry name" value="Pectin_lyas_fold"/>
</dbReference>
<feature type="domain" description="SRCR" evidence="12">
    <location>
        <begin position="1657"/>
        <end position="1773"/>
    </location>
</feature>
<dbReference type="Gene3D" id="2.160.20.10">
    <property type="entry name" value="Single-stranded right-handed beta-helix, Pectin lyase-like"/>
    <property type="match status" value="3"/>
</dbReference>
<feature type="disulfide bond" evidence="9">
    <location>
        <begin position="924"/>
        <end position="934"/>
    </location>
</feature>
<protein>
    <recommendedName>
        <fullName evidence="12">SRCR domain-containing protein</fullName>
    </recommendedName>
</protein>
<dbReference type="Pfam" id="PF00530">
    <property type="entry name" value="SRCR"/>
    <property type="match status" value="3"/>
</dbReference>
<dbReference type="Gene3D" id="2.60.120.290">
    <property type="entry name" value="Spermadhesin, CUB domain"/>
    <property type="match status" value="1"/>
</dbReference>
<sequence length="2689" mass="303274">MRLVDGSSTRSGRLQVLQNGHWRSVCSNSRRWSVANIEVACRQMGWEGGKWLGWLDKEPGHKPRVLIQLNCSGTETNIKQCERAPRRMGGPTCDFHPDIHIECFPQHVTSKVTNNWRGIRFENALYSRYLTLDNTLYVPTSHSRLQYVDIVNAGSGSGYNATSSLEIIGVAPQMSSIKITDSAYTGINITDPRGPVNILNSTVSNNHGYGIFVNSSDGGVVIGATLVSENEGDGIKYVSHEHWPKNRRDIQDLCTLPTTAQQTFPMTVALQQSLYSVATKECQKYFFTNPGYKLTVNFLPIQTDRNGSCSVQIYDGISSQDRVLASFPLYNSTKVQSITSSGHNIFISFTAEGSTDTYALVRITSGTDKWVDLNVTDSTVADNKGVGISIENLRSRLNIQRSSVSHSDHIAGVHVKNGAGQVNISDSRIAFNIGDGVNITYAGGSTNISRSSLSSNLGHGVAVWYNKTREKEHIAFNHSVVLEYSEIFKNLEKGILVGNFCLDSTINVTGNWFNLSLNTAVEVETCLKPSSKILKLYVGHNIFVQNKRPGVKIRPAVNLDGVIEFNKFKENTYGGILIKNDPSELYGILPSTLLIKNNEFYNNQGIYVVNIGLSPYSEQQHLLFTWNFIKDNKIKEPFNNNGETKVLTPRSRVAAPIVISSENTDVFRNIIQNPDSEYEIGVHLQDQSQTINCSYNWLGFGDEEKIYYRLFDRKDRYNLAKIQYIPFLLHRSNPGATTIMNYQRYVPQFYITTGNSVGGEVDGMENLRSGEYNVVRDINVRPGGRLILEPGVTLRFPPGIGMMVAGYLEARGRGPNDILLSMKEELPIEESTTLEENSDVPITPTKPEPKIRLIGGTTSYEGTLQVQIDSKWGTVCNHRWTERAASLVCKQLGLVLNPDDWLLYVSDIPHPGTNDPILLTNVECDDDDLDITECKSQKASEFVHSCTHIQDVVMRCYPPSWAGVRLGVLAERSHLQYITIQNAGLLDYETSEFKPALQVDLARHTLESIRLTDNAHDGLGVVYSDIFSSGSANMVKNCEFSDNRGSGISFKQAGLKISGSKIENNRISGIRHNPVLSGLQQREIAGWFKPVSDLSAQYKPYNPIYIPSADKTIEVEEGSTKYIITQRVVTDAIQNTYYIKSPPGFVLGIQLLNPILNRSTESIIIHDAPDLNKRSVKWDLSRDLNVFPATSSSYGVVLQYDSGVNALGTAVLAFSAFRAQQYMLLHRIFKGPIPTLYVHNSRIKGNTRGIWASYYNRYITEVGEHYLRKSNESIQVIGCDISHNKGEAVLIDAPHWSVTPSNISEITIIFNSTLITDNGRGFFQFSRDLRNSTNLFHWSLNDNSVERNLYGGFEINLPYVWQYNENYTHSVSIRNNTWRNNRNFGIMIGGHFSRVNFTDSVFEENVCRSGLISFQGMEKTLKIRNNIIQKNKGIFMIEFKADSQSEIMGDLNANFMYNLVKHNEPPTPETPSSVILFNGVQKVKIKRNLISENTLGYAVVAGVRTARLDSRIDITENWWGTKDLLQIKQQIFDFDDWNDHAIAEYLPFLIEDSFDGSISTSWEPPTSMDIDSLSGRLTSSLTIYARDQPYKVVSDLTVMPEAALVLMPGVVLEFMPRVGILVLGRLEARGTRNREVIMRPVSSFNSNRGLPIVEQTVRLCTPDNCTGNEGFVERWNATTQQWVPVCDERFSERNAQVTCRQMLRDGLDVFVSHARRYELHHSDTSRIWSWHEPLQCTGDELRLEDCEIRLNGQVYGHIHRCNWDSEFVFVHCGQPIKQYNNWGGIRFANSDFEQSDFENRIHDAVTHTTLTKRESILEFVNITGAGLLHSQKSPAILSISRSPEINNVNLTQSVDHGISLISPTENVKLLFNWIQNNLGVGISISSITGEGRESDESSFTPLKEVLLPYRAFSLIDMCDPAKELFVQERVILYYVYDNRPINCVKIFYSALRLKPFGFRLLQFNLYNSTDRLDLFDGGLYNRSIKHLTTLDFSSQAGADKKLYKTQSSSLSIRLVASAASRSYGFIAEIVTLPISAIGFNRDVQHNISYSLISHNKGGGVHYVSAGEVNPRITLEYNQIRDNCLKMYGNFTTCTAAIYMDLQNTQNLHFRNNLVKSNQGGISIQADSRGSATALKGWIHNNLFTDNQNLPALYVEGRQSSPYQQVTIYNNFWTRNLAIYHNTIELLQVVSNFTLNYLYENVGAQILEVSGFDRVRLPIYQSTSHNSFFWNHGVERDSKSTIVAGTAGQQYVDNIFFNPDNDYEMITVNRSLFDVWQTPVNAKSNYWGFNTTLSVMGRIKDRSDQPNLLEVEFLPFLMNNGSLLDGKCPPAWNLVGDTCYIYVGAPMTFHEARAFCKVANASLPYVMGNYIEVYRFLKKQQETYQFYDRVWVQHIDRINQCTAFMFQRIEIDNCNRLSPFICEMDPKVVIDVLSWRYDVVAVAMMGSVFLAILLVALVAGFWYSKSRQRQAQRLERRASIRQSLHSLRSFGSSHAFSDAYKRGISASIQPSPTLNKSSDYKKMAGSLDSIEKSQFNSSNEEETQSYDIYEAHNPAATEAINQGFDLSYRNQGFKDNSTFTSRENSTWHSTEDYMNNSSTLPLTTSLAMTDSTMDMGRSDYQQEPEYQEYYVRPKSSALLETNLDDSLPLAPTRSHSETLLDSAHPNHHYNGQDMSTFQPLSKSQPLETAM</sequence>
<organism evidence="13 14">
    <name type="scientific">Nezara viridula</name>
    <name type="common">Southern green stink bug</name>
    <name type="synonym">Cimex viridulus</name>
    <dbReference type="NCBI Taxonomy" id="85310"/>
    <lineage>
        <taxon>Eukaryota</taxon>
        <taxon>Metazoa</taxon>
        <taxon>Ecdysozoa</taxon>
        <taxon>Arthropoda</taxon>
        <taxon>Hexapoda</taxon>
        <taxon>Insecta</taxon>
        <taxon>Pterygota</taxon>
        <taxon>Neoptera</taxon>
        <taxon>Paraneoptera</taxon>
        <taxon>Hemiptera</taxon>
        <taxon>Heteroptera</taxon>
        <taxon>Panheteroptera</taxon>
        <taxon>Pentatomomorpha</taxon>
        <taxon>Pentatomoidea</taxon>
        <taxon>Pentatomidae</taxon>
        <taxon>Pentatominae</taxon>
        <taxon>Nezara</taxon>
    </lineage>
</organism>
<feature type="domain" description="SRCR" evidence="12">
    <location>
        <begin position="1"/>
        <end position="104"/>
    </location>
</feature>
<dbReference type="InterPro" id="IPR001190">
    <property type="entry name" value="SRCR"/>
</dbReference>
<dbReference type="InterPro" id="IPR011050">
    <property type="entry name" value="Pectin_lyase_fold/virulence"/>
</dbReference>
<dbReference type="FunFam" id="3.10.250.10:FF:000016">
    <property type="entry name" value="Scavenger receptor cysteine-rich protein type 12"/>
    <property type="match status" value="1"/>
</dbReference>
<dbReference type="PRINTS" id="PR00258">
    <property type="entry name" value="SPERACTRCPTR"/>
</dbReference>
<dbReference type="InterPro" id="IPR016187">
    <property type="entry name" value="CTDL_fold"/>
</dbReference>
<keyword evidence="14" id="KW-1185">Reference proteome</keyword>
<keyword evidence="2 11" id="KW-0812">Transmembrane</keyword>
<keyword evidence="5 11" id="KW-1133">Transmembrane helix</keyword>
<name>A0A9P0HM03_NEZVI</name>
<feature type="disulfide bond" evidence="9">
    <location>
        <begin position="1736"/>
        <end position="1746"/>
    </location>
</feature>
<dbReference type="InterPro" id="IPR036772">
    <property type="entry name" value="SRCR-like_dom_sf"/>
</dbReference>
<dbReference type="SUPFAM" id="SSF51126">
    <property type="entry name" value="Pectin lyase-like"/>
    <property type="match status" value="4"/>
</dbReference>
<dbReference type="SUPFAM" id="SSF56487">
    <property type="entry name" value="SRCR-like"/>
    <property type="match status" value="3"/>
</dbReference>
<evidence type="ECO:0000256" key="4">
    <source>
        <dbReference type="ARBA" id="ARBA00022737"/>
    </source>
</evidence>
<gene>
    <name evidence="13" type="ORF">NEZAVI_LOCUS12647</name>
</gene>
<evidence type="ECO:0000256" key="10">
    <source>
        <dbReference type="SAM" id="MobiDB-lite"/>
    </source>
</evidence>
<dbReference type="InterPro" id="IPR016186">
    <property type="entry name" value="C-type_lectin-like/link_sf"/>
</dbReference>
<keyword evidence="4" id="KW-0677">Repeat</keyword>
<evidence type="ECO:0000259" key="12">
    <source>
        <dbReference type="PROSITE" id="PS50287"/>
    </source>
</evidence>
<feature type="compositionally biased region" description="Polar residues" evidence="10">
    <location>
        <begin position="2671"/>
        <end position="2689"/>
    </location>
</feature>
<dbReference type="InterPro" id="IPR006626">
    <property type="entry name" value="PbH1"/>
</dbReference>
<keyword evidence="8" id="KW-0325">Glycoprotein</keyword>
<dbReference type="SUPFAM" id="SSF56436">
    <property type="entry name" value="C-type lectin-like"/>
    <property type="match status" value="1"/>
</dbReference>
<feature type="region of interest" description="Disordered" evidence="10">
    <location>
        <begin position="2658"/>
        <end position="2689"/>
    </location>
</feature>
<dbReference type="GO" id="GO:0016020">
    <property type="term" value="C:membrane"/>
    <property type="evidence" value="ECO:0007669"/>
    <property type="project" value="UniProtKB-SubCell"/>
</dbReference>
<dbReference type="CDD" id="cd00037">
    <property type="entry name" value="CLECT"/>
    <property type="match status" value="1"/>
</dbReference>
<evidence type="ECO:0000256" key="9">
    <source>
        <dbReference type="PROSITE-ProRule" id="PRU00196"/>
    </source>
</evidence>
<accession>A0A9P0HM03</accession>
<dbReference type="OrthoDB" id="536948at2759"/>
<evidence type="ECO:0000256" key="3">
    <source>
        <dbReference type="ARBA" id="ARBA00022729"/>
    </source>
</evidence>
<evidence type="ECO:0000256" key="7">
    <source>
        <dbReference type="ARBA" id="ARBA00023157"/>
    </source>
</evidence>
<evidence type="ECO:0000256" key="8">
    <source>
        <dbReference type="ARBA" id="ARBA00023180"/>
    </source>
</evidence>
<evidence type="ECO:0000256" key="6">
    <source>
        <dbReference type="ARBA" id="ARBA00023136"/>
    </source>
</evidence>
<dbReference type="PROSITE" id="PS50287">
    <property type="entry name" value="SRCR_2"/>
    <property type="match status" value="3"/>
</dbReference>
<dbReference type="InterPro" id="IPR053243">
    <property type="entry name" value="SJ_maturation_regulator"/>
</dbReference>
<dbReference type="Gene3D" id="3.10.250.10">
    <property type="entry name" value="SRCR-like domain"/>
    <property type="match status" value="3"/>
</dbReference>
<keyword evidence="7 9" id="KW-1015">Disulfide bond</keyword>
<evidence type="ECO:0000313" key="14">
    <source>
        <dbReference type="Proteomes" id="UP001152798"/>
    </source>
</evidence>
<dbReference type="SMART" id="SM00710">
    <property type="entry name" value="PbH1"/>
    <property type="match status" value="24"/>
</dbReference>
<dbReference type="Gene3D" id="3.10.100.10">
    <property type="entry name" value="Mannose-Binding Protein A, subunit A"/>
    <property type="match status" value="1"/>
</dbReference>
<feature type="domain" description="SRCR" evidence="12">
    <location>
        <begin position="851"/>
        <end position="957"/>
    </location>
</feature>
<evidence type="ECO:0000256" key="2">
    <source>
        <dbReference type="ARBA" id="ARBA00022692"/>
    </source>
</evidence>
<dbReference type="SMART" id="SM00202">
    <property type="entry name" value="SR"/>
    <property type="match status" value="3"/>
</dbReference>
<comment type="subcellular location">
    <subcellularLocation>
        <location evidence="1">Membrane</location>
        <topology evidence="1">Single-pass membrane protein</topology>
    </subcellularLocation>
</comment>
<evidence type="ECO:0000256" key="5">
    <source>
        <dbReference type="ARBA" id="ARBA00022989"/>
    </source>
</evidence>
<dbReference type="EMBL" id="OV725082">
    <property type="protein sequence ID" value="CAH1404194.1"/>
    <property type="molecule type" value="Genomic_DNA"/>
</dbReference>
<dbReference type="Proteomes" id="UP001152798">
    <property type="component" value="Chromosome 6"/>
</dbReference>
<dbReference type="GO" id="GO:0045217">
    <property type="term" value="P:cell-cell junction maintenance"/>
    <property type="evidence" value="ECO:0007669"/>
    <property type="project" value="TreeGrafter"/>
</dbReference>